<keyword evidence="4" id="KW-1133">Transmembrane helix</keyword>
<dbReference type="SMART" id="SM00320">
    <property type="entry name" value="WD40"/>
    <property type="match status" value="2"/>
</dbReference>
<protein>
    <submittedName>
        <fullName evidence="6">WD40-repeat-containing domain protein</fullName>
    </submittedName>
</protein>
<dbReference type="Proteomes" id="UP001175227">
    <property type="component" value="Unassembled WGS sequence"/>
</dbReference>
<evidence type="ECO:0000313" key="6">
    <source>
        <dbReference type="EMBL" id="KAK0474503.1"/>
    </source>
</evidence>
<feature type="domain" description="Anaphase-promoting complex subunit 4-like WD40" evidence="5">
    <location>
        <begin position="2"/>
        <end position="71"/>
    </location>
</feature>
<dbReference type="SUPFAM" id="SSF50978">
    <property type="entry name" value="WD40 repeat-like"/>
    <property type="match status" value="1"/>
</dbReference>
<evidence type="ECO:0000256" key="1">
    <source>
        <dbReference type="ARBA" id="ARBA00022574"/>
    </source>
</evidence>
<keyword evidence="4" id="KW-0472">Membrane</keyword>
<name>A0AA39P004_9AGAR</name>
<dbReference type="InterPro" id="IPR051179">
    <property type="entry name" value="WD_repeat_multifunction"/>
</dbReference>
<keyword evidence="2" id="KW-0677">Repeat</keyword>
<sequence length="490" mass="54910">MSRLRYTRLTTIKGKHKNSINVLAFSKDGKFFASGCEDGVLSIFNTKSGAEISCYEYDHESPAIDCIIWHHDSESRKVLLYAGTRKGRLYRYNEPQRKGLSNQVRDRVAQLEGPIRCMEFDLGTEHLIVGHGYEVSALRQITSTDWHYTFRFAYPAFPTPANFIRPMLHPMGIHIPRQNNRVLVTFLDHSIVCYSLEHRDVLWSIPPERRIGWFAVSTDGMVIVTTNLFDGIDVYSLASNTLQCTVNIQDDILDNVIIPICLINQDQAIFVGGSDGTALIVDLDTGKILCTLHHSHINNLVQAIAYTELDGTKYLLTGDAEKGDQCCMKVWVGMSPGSQKNNWFKKLHIKDIAFQALTWPLFILATSFIATIIWMVSLWLQFYLSRVPALWAWCSAAFVSVISSLTGVFSGAGSAMSTFVHIETITHTPLPITATTMLVVPPAVTETVTIFNDRYVGEKRESSGEFERLAGVVDGAQEGEYEYICDLSGL</sequence>
<dbReference type="InterPro" id="IPR001680">
    <property type="entry name" value="WD40_rpt"/>
</dbReference>
<dbReference type="InterPro" id="IPR036322">
    <property type="entry name" value="WD40_repeat_dom_sf"/>
</dbReference>
<keyword evidence="4" id="KW-0812">Transmembrane</keyword>
<comment type="caution">
    <text evidence="6">The sequence shown here is derived from an EMBL/GenBank/DDBJ whole genome shotgun (WGS) entry which is preliminary data.</text>
</comment>
<accession>A0AA39P004</accession>
<keyword evidence="7" id="KW-1185">Reference proteome</keyword>
<feature type="transmembrane region" description="Helical" evidence="4">
    <location>
        <begin position="390"/>
        <end position="409"/>
    </location>
</feature>
<evidence type="ECO:0000256" key="4">
    <source>
        <dbReference type="SAM" id="Phobius"/>
    </source>
</evidence>
<evidence type="ECO:0000256" key="3">
    <source>
        <dbReference type="PROSITE-ProRule" id="PRU00221"/>
    </source>
</evidence>
<evidence type="ECO:0000313" key="7">
    <source>
        <dbReference type="Proteomes" id="UP001175227"/>
    </source>
</evidence>
<dbReference type="EMBL" id="JAUEPR010000026">
    <property type="protein sequence ID" value="KAK0474503.1"/>
    <property type="molecule type" value="Genomic_DNA"/>
</dbReference>
<evidence type="ECO:0000256" key="2">
    <source>
        <dbReference type="ARBA" id="ARBA00022737"/>
    </source>
</evidence>
<organism evidence="6 7">
    <name type="scientific">Armillaria novae-zelandiae</name>
    <dbReference type="NCBI Taxonomy" id="153914"/>
    <lineage>
        <taxon>Eukaryota</taxon>
        <taxon>Fungi</taxon>
        <taxon>Dikarya</taxon>
        <taxon>Basidiomycota</taxon>
        <taxon>Agaricomycotina</taxon>
        <taxon>Agaricomycetes</taxon>
        <taxon>Agaricomycetidae</taxon>
        <taxon>Agaricales</taxon>
        <taxon>Marasmiineae</taxon>
        <taxon>Physalacriaceae</taxon>
        <taxon>Armillaria</taxon>
    </lineage>
</organism>
<proteinExistence type="predicted"/>
<keyword evidence="1 3" id="KW-0853">WD repeat</keyword>
<dbReference type="PANTHER" id="PTHR19857">
    <property type="entry name" value="MITOCHONDRIAL DIVISION PROTEIN 1-RELATED"/>
    <property type="match status" value="1"/>
</dbReference>
<evidence type="ECO:0000259" key="5">
    <source>
        <dbReference type="Pfam" id="PF12894"/>
    </source>
</evidence>
<dbReference type="PANTHER" id="PTHR19857:SF8">
    <property type="entry name" value="ANGIO-ASSOCIATED MIGRATORY CELL PROTEIN"/>
    <property type="match status" value="1"/>
</dbReference>
<gene>
    <name evidence="6" type="ORF">IW261DRAFT_1568480</name>
</gene>
<dbReference type="InterPro" id="IPR015943">
    <property type="entry name" value="WD40/YVTN_repeat-like_dom_sf"/>
</dbReference>
<dbReference type="AlphaFoldDB" id="A0AA39P004"/>
<dbReference type="Pfam" id="PF12894">
    <property type="entry name" value="ANAPC4_WD40"/>
    <property type="match status" value="1"/>
</dbReference>
<reference evidence="6" key="1">
    <citation type="submission" date="2023-06" db="EMBL/GenBank/DDBJ databases">
        <authorList>
            <consortium name="Lawrence Berkeley National Laboratory"/>
            <person name="Ahrendt S."/>
            <person name="Sahu N."/>
            <person name="Indic B."/>
            <person name="Wong-Bajracharya J."/>
            <person name="Merenyi Z."/>
            <person name="Ke H.-M."/>
            <person name="Monk M."/>
            <person name="Kocsube S."/>
            <person name="Drula E."/>
            <person name="Lipzen A."/>
            <person name="Balint B."/>
            <person name="Henrissat B."/>
            <person name="Andreopoulos B."/>
            <person name="Martin F.M."/>
            <person name="Harder C.B."/>
            <person name="Rigling D."/>
            <person name="Ford K.L."/>
            <person name="Foster G.D."/>
            <person name="Pangilinan J."/>
            <person name="Papanicolaou A."/>
            <person name="Barry K."/>
            <person name="LaButti K."/>
            <person name="Viragh M."/>
            <person name="Koriabine M."/>
            <person name="Yan M."/>
            <person name="Riley R."/>
            <person name="Champramary S."/>
            <person name="Plett K.L."/>
            <person name="Tsai I.J."/>
            <person name="Slot J."/>
            <person name="Sipos G."/>
            <person name="Plett J."/>
            <person name="Nagy L.G."/>
            <person name="Grigoriev I.V."/>
        </authorList>
    </citation>
    <scope>NUCLEOTIDE SEQUENCE</scope>
    <source>
        <strain evidence="6">ICMP 16352</strain>
    </source>
</reference>
<dbReference type="PROSITE" id="PS50082">
    <property type="entry name" value="WD_REPEATS_2"/>
    <property type="match status" value="1"/>
</dbReference>
<feature type="transmembrane region" description="Helical" evidence="4">
    <location>
        <begin position="356"/>
        <end position="384"/>
    </location>
</feature>
<dbReference type="InterPro" id="IPR024977">
    <property type="entry name" value="Apc4-like_WD40_dom"/>
</dbReference>
<dbReference type="Gene3D" id="2.130.10.10">
    <property type="entry name" value="YVTN repeat-like/Quinoprotein amine dehydrogenase"/>
    <property type="match status" value="2"/>
</dbReference>
<feature type="repeat" description="WD" evidence="3">
    <location>
        <begin position="13"/>
        <end position="54"/>
    </location>
</feature>